<accession>A0A1G7DN58</accession>
<evidence type="ECO:0000313" key="1">
    <source>
        <dbReference type="EMBL" id="SDE52898.1"/>
    </source>
</evidence>
<dbReference type="RefSeq" id="WP_175537827.1">
    <property type="nucleotide sequence ID" value="NZ_FMZC01000020.1"/>
</dbReference>
<proteinExistence type="predicted"/>
<dbReference type="Gene3D" id="3.10.180.10">
    <property type="entry name" value="2,3-Dihydroxybiphenyl 1,2-Dioxygenase, domain 1"/>
    <property type="match status" value="1"/>
</dbReference>
<sequence>MSVMYFNIPIKKVKLADSHHFYKTILGFDREHEGALFNAYYQNVGISFFFEKNAGRAESCYLSFWVENNLPTVANRIRQKGVRVDLVADMLERHYTIRLNDPSGNLIQISSRTLQDDNEEVFDTSIVD</sequence>
<dbReference type="CDD" id="cd06587">
    <property type="entry name" value="VOC"/>
    <property type="match status" value="1"/>
</dbReference>
<name>A0A1G7DN58_9BURK</name>
<protein>
    <recommendedName>
        <fullName evidence="3">VOC domain-containing protein</fullName>
    </recommendedName>
</protein>
<dbReference type="Proteomes" id="UP000198781">
    <property type="component" value="Unassembled WGS sequence"/>
</dbReference>
<dbReference type="SUPFAM" id="SSF54593">
    <property type="entry name" value="Glyoxalase/Bleomycin resistance protein/Dihydroxybiphenyl dioxygenase"/>
    <property type="match status" value="1"/>
</dbReference>
<evidence type="ECO:0008006" key="3">
    <source>
        <dbReference type="Google" id="ProtNLM"/>
    </source>
</evidence>
<dbReference type="AlphaFoldDB" id="A0A1G7DN58"/>
<reference evidence="1 2" key="1">
    <citation type="submission" date="2016-10" db="EMBL/GenBank/DDBJ databases">
        <authorList>
            <person name="de Groot N.N."/>
        </authorList>
    </citation>
    <scope>NUCLEOTIDE SEQUENCE [LARGE SCALE GENOMIC DNA]</scope>
    <source>
        <strain evidence="1 2">DSM 16619</strain>
    </source>
</reference>
<keyword evidence="2" id="KW-1185">Reference proteome</keyword>
<evidence type="ECO:0000313" key="2">
    <source>
        <dbReference type="Proteomes" id="UP000198781"/>
    </source>
</evidence>
<gene>
    <name evidence="1" type="ORF">SAMN05192589_1201</name>
</gene>
<dbReference type="InterPro" id="IPR029068">
    <property type="entry name" value="Glyas_Bleomycin-R_OHBP_Dase"/>
</dbReference>
<dbReference type="EMBL" id="FMZC01000020">
    <property type="protein sequence ID" value="SDE52898.1"/>
    <property type="molecule type" value="Genomic_DNA"/>
</dbReference>
<organism evidence="1 2">
    <name type="scientific">Paracidovorax valerianellae</name>
    <dbReference type="NCBI Taxonomy" id="187868"/>
    <lineage>
        <taxon>Bacteria</taxon>
        <taxon>Pseudomonadati</taxon>
        <taxon>Pseudomonadota</taxon>
        <taxon>Betaproteobacteria</taxon>
        <taxon>Burkholderiales</taxon>
        <taxon>Comamonadaceae</taxon>
        <taxon>Paracidovorax</taxon>
    </lineage>
</organism>